<gene>
    <name evidence="1" type="ordered locus">SSUBM407_0399</name>
</gene>
<dbReference type="PATRIC" id="fig|568814.3.peg.425"/>
<keyword evidence="2" id="KW-1185">Reference proteome</keyword>
<name>A0A0H3MTN9_STRS4</name>
<sequence length="191" mass="21907">MNLIIIGAQASGKMTVGQEVAKLTGMTLFHNHDSIDFSLRFIPEFSEDMFDLNTRITFAVYDVFARSGRPLIGTALINFKNLIEVQFLTTVQTIFHHHGQEILFVELETALEERLRRNRTENRLTHKPLKRHIEVSEAEILSTADTCRYTSLGIPEGIQHYLKINNTHLSANDVAQLIIQKMEELEQEQTK</sequence>
<dbReference type="HOGENOM" id="CLU_092496_3_0_9"/>
<dbReference type="SUPFAM" id="SSF52540">
    <property type="entry name" value="P-loop containing nucleoside triphosphate hydrolases"/>
    <property type="match status" value="1"/>
</dbReference>
<evidence type="ECO:0008006" key="3">
    <source>
        <dbReference type="Google" id="ProtNLM"/>
    </source>
</evidence>
<evidence type="ECO:0000313" key="2">
    <source>
        <dbReference type="Proteomes" id="UP000009077"/>
    </source>
</evidence>
<dbReference type="InterPro" id="IPR027417">
    <property type="entry name" value="P-loop_NTPase"/>
</dbReference>
<accession>A0A0H3MTN9</accession>
<evidence type="ECO:0000313" key="1">
    <source>
        <dbReference type="EMBL" id="CAZ55231.1"/>
    </source>
</evidence>
<dbReference type="Gene3D" id="3.40.50.300">
    <property type="entry name" value="P-loop containing nucleotide triphosphate hydrolases"/>
    <property type="match status" value="1"/>
</dbReference>
<protein>
    <recommendedName>
        <fullName evidence="3">Shikimate kinase</fullName>
    </recommendedName>
</protein>
<dbReference type="GeneID" id="8154594"/>
<organism evidence="1 2">
    <name type="scientific">Streptococcus suis (strain BM407)</name>
    <dbReference type="NCBI Taxonomy" id="568814"/>
    <lineage>
        <taxon>Bacteria</taxon>
        <taxon>Bacillati</taxon>
        <taxon>Bacillota</taxon>
        <taxon>Bacilli</taxon>
        <taxon>Lactobacillales</taxon>
        <taxon>Streptococcaceae</taxon>
        <taxon>Streptococcus</taxon>
    </lineage>
</organism>
<proteinExistence type="predicted"/>
<dbReference type="EMBL" id="FM252032">
    <property type="protein sequence ID" value="CAZ55231.1"/>
    <property type="molecule type" value="Genomic_DNA"/>
</dbReference>
<dbReference type="RefSeq" id="WP_011922016.1">
    <property type="nucleotide sequence ID" value="NC_012926.1"/>
</dbReference>
<dbReference type="Proteomes" id="UP000009077">
    <property type="component" value="Chromosome"/>
</dbReference>
<reference evidence="1 2" key="1">
    <citation type="journal article" date="2009" name="PLoS ONE">
        <title>Rapid evolution of virulence and drug resistance in the emerging zoonotic pathogen Streptococcus suis.</title>
        <authorList>
            <person name="Holden M.T.G."/>
            <person name="Hauser H."/>
            <person name="Sanders M."/>
            <person name="Ngo T.H."/>
            <person name="Cherevach I."/>
            <person name="Cronin A."/>
            <person name="Goodhead I."/>
            <person name="Mungall K."/>
            <person name="Quail M.A."/>
            <person name="Price C."/>
            <person name="Rabbinowitsch E."/>
            <person name="Sharp S."/>
            <person name="Croucher N.J."/>
            <person name="Chieu T.B."/>
            <person name="Mai N.T.H."/>
            <person name="Diep T.S."/>
            <person name="Chinh N.T."/>
            <person name="Kehoe M."/>
            <person name="Leigh J.A."/>
            <person name="Ward P.N."/>
            <person name="Dowson C.G."/>
            <person name="Whatmore A.M."/>
            <person name="Chanter N."/>
            <person name="Iversen P."/>
            <person name="Gottschalk M."/>
            <person name="Slater J.D."/>
            <person name="Smith H.E."/>
            <person name="Spratt B.G."/>
            <person name="Xu J."/>
            <person name="Ye C."/>
            <person name="Bentley S."/>
            <person name="Barrell B.G."/>
            <person name="Schultsz C."/>
            <person name="Maskell D.J."/>
            <person name="Parkhill J."/>
        </authorList>
    </citation>
    <scope>NUCLEOTIDE SEQUENCE [LARGE SCALE GENOMIC DNA]</scope>
    <source>
        <strain evidence="1 2">BM407</strain>
    </source>
</reference>
<dbReference type="KEGG" id="ssb:SSUBM407_0399"/>
<dbReference type="AlphaFoldDB" id="A0A0H3MTN9"/>